<accession>A0A7U8C182</accession>
<feature type="domain" description="DUF2314" evidence="1">
    <location>
        <begin position="113"/>
        <end position="211"/>
    </location>
</feature>
<sequence>VNRSMGELVNLVSQSLVEGIRPHRNGVLSLNIEMLNDTRFKQQLTASLYENALLQFDLATSEAQWFEGDPYNLLLEIRFDDRPGHNLSEKQENLLSELFGWEDNITYIKHNREIEEASARARQKLESLKQDFNTGLEPGEYILLKAPFTTDDGGNEWMWVEVLVWQGSTINGLLKNEPYHIKGLKAGAEVEISQSDVFDYLRQFADGRSEGNETGELIMKYQSAKKN</sequence>
<comment type="caution">
    <text evidence="2">The sequence shown here is derived from an EMBL/GenBank/DDBJ whole genome shotgun (WGS) entry which is preliminary data.</text>
</comment>
<dbReference type="EMBL" id="AAOW01000044">
    <property type="protein sequence ID" value="EAR59573.1"/>
    <property type="molecule type" value="Genomic_DNA"/>
</dbReference>
<evidence type="ECO:0000313" key="2">
    <source>
        <dbReference type="EMBL" id="EAR59573.1"/>
    </source>
</evidence>
<keyword evidence="3" id="KW-1185">Reference proteome</keyword>
<evidence type="ECO:0000313" key="3">
    <source>
        <dbReference type="Proteomes" id="UP000002171"/>
    </source>
</evidence>
<dbReference type="Pfam" id="PF10077">
    <property type="entry name" value="DUF2314"/>
    <property type="match status" value="1"/>
</dbReference>
<proteinExistence type="predicted"/>
<dbReference type="RefSeq" id="WP_007019978.1">
    <property type="nucleotide sequence ID" value="NZ_CH724125.1"/>
</dbReference>
<gene>
    <name evidence="2" type="ORF">MED92_11669</name>
</gene>
<dbReference type="InterPro" id="IPR018756">
    <property type="entry name" value="DUF2314"/>
</dbReference>
<dbReference type="Proteomes" id="UP000002171">
    <property type="component" value="Unassembled WGS sequence"/>
</dbReference>
<organism evidence="2 3">
    <name type="scientific">Neptuniibacter caesariensis</name>
    <dbReference type="NCBI Taxonomy" id="207954"/>
    <lineage>
        <taxon>Bacteria</taxon>
        <taxon>Pseudomonadati</taxon>
        <taxon>Pseudomonadota</taxon>
        <taxon>Gammaproteobacteria</taxon>
        <taxon>Oceanospirillales</taxon>
        <taxon>Oceanospirillaceae</taxon>
        <taxon>Neptuniibacter</taxon>
    </lineage>
</organism>
<name>A0A7U8C182_NEPCE</name>
<dbReference type="AlphaFoldDB" id="A0A7U8C182"/>
<feature type="non-terminal residue" evidence="2">
    <location>
        <position position="1"/>
    </location>
</feature>
<evidence type="ECO:0000259" key="1">
    <source>
        <dbReference type="Pfam" id="PF10077"/>
    </source>
</evidence>
<dbReference type="OrthoDB" id="6571369at2"/>
<reference evidence="2 3" key="1">
    <citation type="submission" date="2006-02" db="EMBL/GenBank/DDBJ databases">
        <authorList>
            <person name="Pinhassi J."/>
            <person name="Pedros-Alio C."/>
            <person name="Ferriera S."/>
            <person name="Johnson J."/>
            <person name="Kravitz S."/>
            <person name="Halpern A."/>
            <person name="Remington K."/>
            <person name="Beeson K."/>
            <person name="Tran B."/>
            <person name="Rogers Y.-H."/>
            <person name="Friedman R."/>
            <person name="Venter J.C."/>
        </authorList>
    </citation>
    <scope>NUCLEOTIDE SEQUENCE [LARGE SCALE GENOMIC DNA]</scope>
    <source>
        <strain evidence="2 3">MED92</strain>
    </source>
</reference>
<protein>
    <recommendedName>
        <fullName evidence="1">DUF2314 domain-containing protein</fullName>
    </recommendedName>
</protein>